<dbReference type="SUPFAM" id="SSF51261">
    <property type="entry name" value="Duplicated hybrid motif"/>
    <property type="match status" value="1"/>
</dbReference>
<keyword evidence="7" id="KW-1185">Reference proteome</keyword>
<dbReference type="Pfam" id="PF24568">
    <property type="entry name" value="CC_PcsB"/>
    <property type="match status" value="1"/>
</dbReference>
<protein>
    <submittedName>
        <fullName evidence="6">Peptidoglycan DD-metalloendopeptidase family protein</fullName>
    </submittedName>
</protein>
<keyword evidence="2" id="KW-0175">Coiled coil</keyword>
<dbReference type="PANTHER" id="PTHR21666:SF270">
    <property type="entry name" value="MUREIN HYDROLASE ACTIVATOR ENVC"/>
    <property type="match status" value="1"/>
</dbReference>
<organism evidence="6 7">
    <name type="scientific">Vallitalea guaymasensis</name>
    <dbReference type="NCBI Taxonomy" id="1185412"/>
    <lineage>
        <taxon>Bacteria</taxon>
        <taxon>Bacillati</taxon>
        <taxon>Bacillota</taxon>
        <taxon>Clostridia</taxon>
        <taxon>Lachnospirales</taxon>
        <taxon>Vallitaleaceae</taxon>
        <taxon>Vallitalea</taxon>
    </lineage>
</organism>
<evidence type="ECO:0000259" key="4">
    <source>
        <dbReference type="Pfam" id="PF01551"/>
    </source>
</evidence>
<dbReference type="EMBL" id="CP058561">
    <property type="protein sequence ID" value="QUH30154.1"/>
    <property type="molecule type" value="Genomic_DNA"/>
</dbReference>
<evidence type="ECO:0000256" key="1">
    <source>
        <dbReference type="ARBA" id="ARBA00022729"/>
    </source>
</evidence>
<feature type="coiled-coil region" evidence="2">
    <location>
        <begin position="160"/>
        <end position="243"/>
    </location>
</feature>
<feature type="chain" id="PRO_5035163346" evidence="3">
    <location>
        <begin position="24"/>
        <end position="376"/>
    </location>
</feature>
<dbReference type="RefSeq" id="WP_212690363.1">
    <property type="nucleotide sequence ID" value="NZ_CP058561.1"/>
</dbReference>
<proteinExistence type="predicted"/>
<dbReference type="Proteomes" id="UP000677305">
    <property type="component" value="Chromosome"/>
</dbReference>
<evidence type="ECO:0000256" key="3">
    <source>
        <dbReference type="SAM" id="SignalP"/>
    </source>
</evidence>
<dbReference type="PANTHER" id="PTHR21666">
    <property type="entry name" value="PEPTIDASE-RELATED"/>
    <property type="match status" value="1"/>
</dbReference>
<reference evidence="6 7" key="1">
    <citation type="submission" date="2020-07" db="EMBL/GenBank/DDBJ databases">
        <title>Vallitalea guaymasensis genome.</title>
        <authorList>
            <person name="Postec A."/>
        </authorList>
    </citation>
    <scope>NUCLEOTIDE SEQUENCE [LARGE SCALE GENOMIC DNA]</scope>
    <source>
        <strain evidence="6 7">Ra1766G1</strain>
    </source>
</reference>
<evidence type="ECO:0000313" key="6">
    <source>
        <dbReference type="EMBL" id="QUH30154.1"/>
    </source>
</evidence>
<accession>A0A8J8MC83</accession>
<gene>
    <name evidence="6" type="ORF">HYG85_15005</name>
</gene>
<feature type="domain" description="M23ase beta-sheet core" evidence="4">
    <location>
        <begin position="277"/>
        <end position="371"/>
    </location>
</feature>
<dbReference type="AlphaFoldDB" id="A0A8J8MC83"/>
<dbReference type="Gene3D" id="2.70.70.10">
    <property type="entry name" value="Glucose Permease (Domain IIA)"/>
    <property type="match status" value="1"/>
</dbReference>
<dbReference type="CDD" id="cd12797">
    <property type="entry name" value="M23_peptidase"/>
    <property type="match status" value="1"/>
</dbReference>
<dbReference type="GO" id="GO:0004222">
    <property type="term" value="F:metalloendopeptidase activity"/>
    <property type="evidence" value="ECO:0007669"/>
    <property type="project" value="TreeGrafter"/>
</dbReference>
<feature type="signal peptide" evidence="3">
    <location>
        <begin position="1"/>
        <end position="23"/>
    </location>
</feature>
<sequence>MKRVIKNCLVILLLFMVPTTIFASSYKQQLDDLEQQQKNSQSSIKVNEQQIKELDADIKELVGRIVQLDRQIDEFDIKIKDLEQQLSDKEKEIEVTKQDLAKAKEKEEKYFKQTSERMKVMYEQGDSAYIDIVLESKNLSDLLNRVEYINALLEYDTNMIKELEAIRDDIAATEVKLEEDKEKIVGLKAECDLQKSALEDVQATKEKEMAALEKDKRINQAEIDAKKKEMDEIAKAIDNIKSKLVYAGGKMAWPTKSHRITCPFGPRPHPITKNPSYHTGIDIGIPSGTSVKAVSNGTVTFAGYSSVWGNYVLIDHGSGYVTIYAHNSKLLVKKGQKVKIGQTIAKSGNTGWSTGPHLHFGIRKNGEWINPLNMLN</sequence>
<dbReference type="InterPro" id="IPR011055">
    <property type="entry name" value="Dup_hybrid_motif"/>
</dbReference>
<name>A0A8J8MC83_9FIRM</name>
<dbReference type="FunFam" id="2.70.70.10:FF:000006">
    <property type="entry name" value="M23 family peptidase"/>
    <property type="match status" value="1"/>
</dbReference>
<evidence type="ECO:0000313" key="7">
    <source>
        <dbReference type="Proteomes" id="UP000677305"/>
    </source>
</evidence>
<evidence type="ECO:0000256" key="2">
    <source>
        <dbReference type="SAM" id="Coils"/>
    </source>
</evidence>
<dbReference type="Gene3D" id="6.10.250.3150">
    <property type="match status" value="1"/>
</dbReference>
<evidence type="ECO:0000259" key="5">
    <source>
        <dbReference type="Pfam" id="PF24568"/>
    </source>
</evidence>
<dbReference type="InterPro" id="IPR050570">
    <property type="entry name" value="Cell_wall_metabolism_enzyme"/>
</dbReference>
<dbReference type="InterPro" id="IPR057309">
    <property type="entry name" value="PcsB_CC"/>
</dbReference>
<dbReference type="InterPro" id="IPR016047">
    <property type="entry name" value="M23ase_b-sheet_dom"/>
</dbReference>
<keyword evidence="1 3" id="KW-0732">Signal</keyword>
<feature type="coiled-coil region" evidence="2">
    <location>
        <begin position="23"/>
        <end position="113"/>
    </location>
</feature>
<feature type="domain" description="Peptidoglycan hydrolase PcsB coiled-coil" evidence="5">
    <location>
        <begin position="102"/>
        <end position="167"/>
    </location>
</feature>
<dbReference type="KEGG" id="vgu:HYG85_15005"/>
<dbReference type="Pfam" id="PF01551">
    <property type="entry name" value="Peptidase_M23"/>
    <property type="match status" value="1"/>
</dbReference>